<dbReference type="PANTHER" id="PTHR12143:SF43">
    <property type="entry name" value="PUTATIVE-RELATED"/>
    <property type="match status" value="1"/>
</dbReference>
<dbReference type="EMBL" id="CAJNRG010005305">
    <property type="protein sequence ID" value="CAF2074794.1"/>
    <property type="molecule type" value="Genomic_DNA"/>
</dbReference>
<dbReference type="AlphaFoldDB" id="A0A816RLR8"/>
<feature type="domain" description="Glycosyl hydrolase family 92 N-terminal" evidence="2">
    <location>
        <begin position="24"/>
        <end position="224"/>
    </location>
</feature>
<dbReference type="GO" id="GO:0005634">
    <property type="term" value="C:nucleus"/>
    <property type="evidence" value="ECO:0007669"/>
    <property type="project" value="TreeGrafter"/>
</dbReference>
<evidence type="ECO:0000256" key="1">
    <source>
        <dbReference type="SAM" id="SignalP"/>
    </source>
</evidence>
<proteinExistence type="predicted"/>
<dbReference type="GO" id="GO:0000224">
    <property type="term" value="F:peptide-N4-(N-acetyl-beta-glucosaminyl)asparagine amidase activity"/>
    <property type="evidence" value="ECO:0007669"/>
    <property type="project" value="TreeGrafter"/>
</dbReference>
<dbReference type="Pfam" id="PF17678">
    <property type="entry name" value="Glyco_hydro_92N"/>
    <property type="match status" value="1"/>
</dbReference>
<sequence>MTKPWYVLLFLVVRTSTIESPPLNLYIGTGGFGYGAGSLPLGVQSPYGALRLSPDTSDTLDIPIKFEHYAGYHYSDTHINVFSHTHTFGAGLQDYGEVGIPVQIDDDHHLQRLISSRNDYRSEFKHEHKRAEPVFYQVYLDTHNINVELTATEQVGVHRYSFNNTNKKHRVIFVDSSYTLPLKVCKLSHVNIDPKNNEITGSIFFKGDFSRSCGFDGQIHTKPDSMEHFYTDLSIWDAHRTQISFIVFHDSQRANNIIRSIMLIVEQGGDLPK</sequence>
<evidence type="ECO:0000313" key="4">
    <source>
        <dbReference type="Proteomes" id="UP000663887"/>
    </source>
</evidence>
<dbReference type="GO" id="GO:0006516">
    <property type="term" value="P:glycoprotein catabolic process"/>
    <property type="evidence" value="ECO:0007669"/>
    <property type="project" value="TreeGrafter"/>
</dbReference>
<evidence type="ECO:0000259" key="2">
    <source>
        <dbReference type="Pfam" id="PF17678"/>
    </source>
</evidence>
<dbReference type="InterPro" id="IPR050883">
    <property type="entry name" value="PNGase"/>
</dbReference>
<gene>
    <name evidence="3" type="ORF">XDN619_LOCUS13351</name>
</gene>
<dbReference type="Proteomes" id="UP000663887">
    <property type="component" value="Unassembled WGS sequence"/>
</dbReference>
<accession>A0A816RLR8</accession>
<feature type="signal peptide" evidence="1">
    <location>
        <begin position="1"/>
        <end position="20"/>
    </location>
</feature>
<dbReference type="InterPro" id="IPR014718">
    <property type="entry name" value="GH-type_carb-bd"/>
</dbReference>
<comment type="caution">
    <text evidence="3">The sequence shown here is derived from an EMBL/GenBank/DDBJ whole genome shotgun (WGS) entry which is preliminary data.</text>
</comment>
<protein>
    <recommendedName>
        <fullName evidence="2">Glycosyl hydrolase family 92 N-terminal domain-containing protein</fullName>
    </recommendedName>
</protein>
<evidence type="ECO:0000313" key="3">
    <source>
        <dbReference type="EMBL" id="CAF2074794.1"/>
    </source>
</evidence>
<dbReference type="PANTHER" id="PTHR12143">
    <property type="entry name" value="PEPTIDE N-GLYCANASE PNGASE -RELATED"/>
    <property type="match status" value="1"/>
</dbReference>
<dbReference type="GO" id="GO:0005829">
    <property type="term" value="C:cytosol"/>
    <property type="evidence" value="ECO:0007669"/>
    <property type="project" value="TreeGrafter"/>
</dbReference>
<dbReference type="InterPro" id="IPR041371">
    <property type="entry name" value="GH92_N"/>
</dbReference>
<keyword evidence="1" id="KW-0732">Signal</keyword>
<reference evidence="3" key="1">
    <citation type="submission" date="2021-02" db="EMBL/GenBank/DDBJ databases">
        <authorList>
            <person name="Nowell W R."/>
        </authorList>
    </citation>
    <scope>NUCLEOTIDE SEQUENCE</scope>
</reference>
<feature type="chain" id="PRO_5032593529" description="Glycosyl hydrolase family 92 N-terminal domain-containing protein" evidence="1">
    <location>
        <begin position="21"/>
        <end position="273"/>
    </location>
</feature>
<dbReference type="GO" id="GO:0030246">
    <property type="term" value="F:carbohydrate binding"/>
    <property type="evidence" value="ECO:0007669"/>
    <property type="project" value="InterPro"/>
</dbReference>
<dbReference type="Gene3D" id="2.70.98.10">
    <property type="match status" value="1"/>
</dbReference>
<name>A0A816RLR8_9BILA</name>
<organism evidence="3 4">
    <name type="scientific">Rotaria magnacalcarata</name>
    <dbReference type="NCBI Taxonomy" id="392030"/>
    <lineage>
        <taxon>Eukaryota</taxon>
        <taxon>Metazoa</taxon>
        <taxon>Spiralia</taxon>
        <taxon>Gnathifera</taxon>
        <taxon>Rotifera</taxon>
        <taxon>Eurotatoria</taxon>
        <taxon>Bdelloidea</taxon>
        <taxon>Philodinida</taxon>
        <taxon>Philodinidae</taxon>
        <taxon>Rotaria</taxon>
    </lineage>
</organism>